<keyword evidence="3" id="KW-0539">Nucleus</keyword>
<evidence type="ECO:0000256" key="1">
    <source>
        <dbReference type="ARBA" id="ARBA00004123"/>
    </source>
</evidence>
<organism evidence="4 5">
    <name type="scientific">Dekkera bruxellensis</name>
    <name type="common">Brettanomyces custersii</name>
    <dbReference type="NCBI Taxonomy" id="5007"/>
    <lineage>
        <taxon>Eukaryota</taxon>
        <taxon>Fungi</taxon>
        <taxon>Dikarya</taxon>
        <taxon>Ascomycota</taxon>
        <taxon>Saccharomycotina</taxon>
        <taxon>Pichiomycetes</taxon>
        <taxon>Pichiales</taxon>
        <taxon>Pichiaceae</taxon>
        <taxon>Brettanomyces</taxon>
    </lineage>
</organism>
<evidence type="ECO:0000256" key="3">
    <source>
        <dbReference type="ARBA" id="ARBA00023242"/>
    </source>
</evidence>
<dbReference type="InterPro" id="IPR012340">
    <property type="entry name" value="NA-bd_OB-fold"/>
</dbReference>
<dbReference type="OrthoDB" id="188186at2759"/>
<dbReference type="GO" id="GO:0003677">
    <property type="term" value="F:DNA binding"/>
    <property type="evidence" value="ECO:0007669"/>
    <property type="project" value="InterPro"/>
</dbReference>
<reference evidence="4" key="2">
    <citation type="journal article" name="BMC Genomics">
        <title>New genome assemblies reveal patterns of domestication and adaptation across Brettanomyces (Dekkera) species.</title>
        <authorList>
            <person name="Roach M.J."/>
            <person name="Borneman A.R."/>
        </authorList>
    </citation>
    <scope>NUCLEOTIDE SEQUENCE</scope>
    <source>
        <strain evidence="4">UCD 2041</strain>
    </source>
</reference>
<dbReference type="EMBL" id="CP063137">
    <property type="protein sequence ID" value="QOU22334.1"/>
    <property type="molecule type" value="Genomic_DNA"/>
</dbReference>
<dbReference type="Gene3D" id="2.40.50.140">
    <property type="entry name" value="Nucleic acid-binding proteins"/>
    <property type="match status" value="1"/>
</dbReference>
<dbReference type="GO" id="GO:0006260">
    <property type="term" value="P:DNA replication"/>
    <property type="evidence" value="ECO:0007669"/>
    <property type="project" value="InterPro"/>
</dbReference>
<dbReference type="GO" id="GO:0031981">
    <property type="term" value="C:nuclear lumen"/>
    <property type="evidence" value="ECO:0007669"/>
    <property type="project" value="UniProtKB-ARBA"/>
</dbReference>
<evidence type="ECO:0000256" key="2">
    <source>
        <dbReference type="ARBA" id="ARBA00009761"/>
    </source>
</evidence>
<evidence type="ECO:0008006" key="6">
    <source>
        <dbReference type="Google" id="ProtNLM"/>
    </source>
</evidence>
<accession>A0A871RCI8</accession>
<gene>
    <name evidence="4" type="ORF">BRETT_002511</name>
</gene>
<name>A0A871RCI8_DEKBR</name>
<dbReference type="SUPFAM" id="SSF50249">
    <property type="entry name" value="Nucleic acid-binding proteins"/>
    <property type="match status" value="1"/>
</dbReference>
<protein>
    <recommendedName>
        <fullName evidence="6">Replication factor A protein 3</fullName>
    </recommendedName>
</protein>
<dbReference type="Proteomes" id="UP000663131">
    <property type="component" value="Chromosome 9"/>
</dbReference>
<dbReference type="KEGG" id="bbrx:BRETT_002511"/>
<sequence>MEAIRVNAKYIEQFPNRTVKVIGKLENFDASSKTGVLQSNGVVNLKFPANSPSYTKGKWYEFVATVDGTDSSLKVIEGVDMGDKLNEKAVNKMVDLCHKFPELFYDKSVSA</sequence>
<proteinExistence type="inferred from homology"/>
<dbReference type="GO" id="GO:0006281">
    <property type="term" value="P:DNA repair"/>
    <property type="evidence" value="ECO:0007669"/>
    <property type="project" value="InterPro"/>
</dbReference>
<dbReference type="Pfam" id="PF08661">
    <property type="entry name" value="Rep_fac-A_3"/>
    <property type="match status" value="1"/>
</dbReference>
<dbReference type="GO" id="GO:0006310">
    <property type="term" value="P:DNA recombination"/>
    <property type="evidence" value="ECO:0007669"/>
    <property type="project" value="InterPro"/>
</dbReference>
<dbReference type="GeneID" id="64574435"/>
<reference evidence="4" key="1">
    <citation type="submission" date="2020-10" db="EMBL/GenBank/DDBJ databases">
        <authorList>
            <person name="Palmer J.M."/>
        </authorList>
    </citation>
    <scope>NUCLEOTIDE SEQUENCE</scope>
    <source>
        <strain evidence="4">UCD 2041</strain>
    </source>
</reference>
<comment type="similarity">
    <text evidence="2">Belongs to the replication factor A protein 3 family.</text>
</comment>
<dbReference type="InterPro" id="IPR013970">
    <property type="entry name" value="Rfa2"/>
</dbReference>
<comment type="subcellular location">
    <subcellularLocation>
        <location evidence="1">Nucleus</location>
    </subcellularLocation>
</comment>
<evidence type="ECO:0000313" key="5">
    <source>
        <dbReference type="Proteomes" id="UP000663131"/>
    </source>
</evidence>
<dbReference type="AlphaFoldDB" id="A0A871RCI8"/>
<dbReference type="RefSeq" id="XP_041138827.1">
    <property type="nucleotide sequence ID" value="XM_041281036.1"/>
</dbReference>
<evidence type="ECO:0000313" key="4">
    <source>
        <dbReference type="EMBL" id="QOU22334.1"/>
    </source>
</evidence>